<organism evidence="9 10">
    <name type="scientific">Fusibacter paucivorans</name>
    <dbReference type="NCBI Taxonomy" id="76009"/>
    <lineage>
        <taxon>Bacteria</taxon>
        <taxon>Bacillati</taxon>
        <taxon>Bacillota</taxon>
        <taxon>Clostridia</taxon>
        <taxon>Eubacteriales</taxon>
        <taxon>Eubacteriales Family XII. Incertae Sedis</taxon>
        <taxon>Fusibacter</taxon>
    </lineage>
</organism>
<keyword evidence="10" id="KW-1185">Reference proteome</keyword>
<evidence type="ECO:0000256" key="5">
    <source>
        <dbReference type="ARBA" id="ARBA00022801"/>
    </source>
</evidence>
<keyword evidence="6" id="KW-0862">Zinc</keyword>
<dbReference type="InterPro" id="IPR002933">
    <property type="entry name" value="Peptidase_M20"/>
</dbReference>
<keyword evidence="8" id="KW-0482">Metalloprotease</keyword>
<evidence type="ECO:0000313" key="10">
    <source>
        <dbReference type="Proteomes" id="UP000746471"/>
    </source>
</evidence>
<keyword evidence="3" id="KW-0645">Protease</keyword>
<dbReference type="SUPFAM" id="SSF53187">
    <property type="entry name" value="Zn-dependent exopeptidases"/>
    <property type="match status" value="1"/>
</dbReference>
<dbReference type="SUPFAM" id="SSF55031">
    <property type="entry name" value="Bacterial exopeptidase dimerisation domain"/>
    <property type="match status" value="1"/>
</dbReference>
<keyword evidence="4" id="KW-0479">Metal-binding</keyword>
<dbReference type="InterPro" id="IPR010964">
    <property type="entry name" value="M20A_pepV-rel"/>
</dbReference>
<evidence type="ECO:0000256" key="7">
    <source>
        <dbReference type="ARBA" id="ARBA00022997"/>
    </source>
</evidence>
<dbReference type="Gene3D" id="3.30.70.360">
    <property type="match status" value="2"/>
</dbReference>
<dbReference type="Gene3D" id="3.40.630.10">
    <property type="entry name" value="Zn peptidases"/>
    <property type="match status" value="1"/>
</dbReference>
<dbReference type="NCBIfam" id="TIGR01887">
    <property type="entry name" value="dipeptidaselike"/>
    <property type="match status" value="1"/>
</dbReference>
<evidence type="ECO:0000256" key="2">
    <source>
        <dbReference type="ARBA" id="ARBA00006247"/>
    </source>
</evidence>
<gene>
    <name evidence="9" type="ORF">KHM83_13330</name>
</gene>
<evidence type="ECO:0000256" key="3">
    <source>
        <dbReference type="ARBA" id="ARBA00022670"/>
    </source>
</evidence>
<evidence type="ECO:0000256" key="4">
    <source>
        <dbReference type="ARBA" id="ARBA00022723"/>
    </source>
</evidence>
<keyword evidence="7 9" id="KW-0224">Dipeptidase</keyword>
<keyword evidence="5 9" id="KW-0378">Hydrolase</keyword>
<dbReference type="RefSeq" id="WP_213237523.1">
    <property type="nucleotide sequence ID" value="NZ_JAHBCL010000023.1"/>
</dbReference>
<evidence type="ECO:0000313" key="9">
    <source>
        <dbReference type="EMBL" id="MBS7527662.1"/>
    </source>
</evidence>
<dbReference type="GO" id="GO:0016805">
    <property type="term" value="F:dipeptidase activity"/>
    <property type="evidence" value="ECO:0007669"/>
    <property type="project" value="UniProtKB-KW"/>
</dbReference>
<comment type="similarity">
    <text evidence="2">Belongs to the peptidase M20A family.</text>
</comment>
<comment type="caution">
    <text evidence="9">The sequence shown here is derived from an EMBL/GenBank/DDBJ whole genome shotgun (WGS) entry which is preliminary data.</text>
</comment>
<evidence type="ECO:0000256" key="6">
    <source>
        <dbReference type="ARBA" id="ARBA00022833"/>
    </source>
</evidence>
<name>A0ABS5PS19_9FIRM</name>
<dbReference type="InterPro" id="IPR050072">
    <property type="entry name" value="Peptidase_M20A"/>
</dbReference>
<dbReference type="EMBL" id="JAHBCL010000023">
    <property type="protein sequence ID" value="MBS7527662.1"/>
    <property type="molecule type" value="Genomic_DNA"/>
</dbReference>
<dbReference type="Proteomes" id="UP000746471">
    <property type="component" value="Unassembled WGS sequence"/>
</dbReference>
<protein>
    <submittedName>
        <fullName evidence="9">Sapep family Mn(2+)-dependent dipeptidase</fullName>
        <ecNumber evidence="9">3.4.13.-</ecNumber>
    </submittedName>
</protein>
<dbReference type="InterPro" id="IPR036264">
    <property type="entry name" value="Bact_exopeptidase_dim_dom"/>
</dbReference>
<reference evidence="9 10" key="1">
    <citation type="submission" date="2021-05" db="EMBL/GenBank/DDBJ databases">
        <title>Fusibacter ferrireducens sp. nov., an anaerobic, sulfur- and Fe-reducing bacterium isolated from the mangrove sediment.</title>
        <authorList>
            <person name="Qiu D."/>
        </authorList>
    </citation>
    <scope>NUCLEOTIDE SEQUENCE [LARGE SCALE GENOMIC DNA]</scope>
    <source>
        <strain evidence="9 10">DSM 12116</strain>
    </source>
</reference>
<comment type="cofactor">
    <cofactor evidence="1">
        <name>Zn(2+)</name>
        <dbReference type="ChEBI" id="CHEBI:29105"/>
    </cofactor>
</comment>
<proteinExistence type="inferred from homology"/>
<evidence type="ECO:0000256" key="8">
    <source>
        <dbReference type="ARBA" id="ARBA00023049"/>
    </source>
</evidence>
<dbReference type="PANTHER" id="PTHR43808">
    <property type="entry name" value="ACETYLORNITHINE DEACETYLASE"/>
    <property type="match status" value="1"/>
</dbReference>
<accession>A0ABS5PS19</accession>
<dbReference type="EC" id="3.4.13.-" evidence="9"/>
<dbReference type="PANTHER" id="PTHR43808:SF31">
    <property type="entry name" value="N-ACETYL-L-CITRULLINE DEACETYLASE"/>
    <property type="match status" value="1"/>
</dbReference>
<evidence type="ECO:0000256" key="1">
    <source>
        <dbReference type="ARBA" id="ARBA00001947"/>
    </source>
</evidence>
<dbReference type="Pfam" id="PF01546">
    <property type="entry name" value="Peptidase_M20"/>
    <property type="match status" value="1"/>
</dbReference>
<sequence length="454" mass="49674">MNVLQTAIENYLDDMVQFTSELVRIPSVRTDAKPGMPFGEGIADCLAFTLDKAKSLGFRTENIDNYVGYAEVGEGEEMIGILVHLDVVPVGDGWTVAPFGGEIKNGRIWGRGTCDDKYAAAIILYTIRALMDQGIQWQKRVRVIFGCDEETTWESIAYYKEKCEWPTFGFVPDAAFPLIRAEKGLLQFEINVPAGMDDAKLLSLKGGDRANVVLAQSIAVLPESVALTPSNNPDITITKNEKSVSVTCTGLAAHGASPKLGRNAGIHLMQFLRQNALKGNCIDLVCDLFGDSLTGEGFGIDYTDVESGSLSLNLGVLEKLEDGSFRIVTDIRYPVTADGEQLIKQIAAKLALYNATMTISSHKLPLNYAEDHPLVKTLMASYEKSTGRTDKTMSIGGSTYARSMPNFVAFGPQLAGEMIDHGCHKENEYIEIEEIRQASKIYIDVIEALQNCTL</sequence>